<comment type="subcellular location">
    <subcellularLocation>
        <location evidence="1">Membrane</location>
    </subcellularLocation>
</comment>
<dbReference type="OrthoDB" id="4822at2157"/>
<accession>A0A5N5U9S8</accession>
<dbReference type="Proteomes" id="UP000326302">
    <property type="component" value="Unassembled WGS sequence"/>
</dbReference>
<reference evidence="9 10" key="1">
    <citation type="submission" date="2019-10" db="EMBL/GenBank/DDBJ databases">
        <title>Unraveling microbial dark matter from salterns through culturing: the case of the genus Halosegnis.</title>
        <authorList>
            <person name="Duran-Viseras A."/>
            <person name="Andrei A.-S."/>
            <person name="Vera-Gargallo B."/>
            <person name="Ghai R."/>
            <person name="Sanchez-Porro C."/>
            <person name="Ventosa A."/>
        </authorList>
    </citation>
    <scope>NUCLEOTIDE SEQUENCE [LARGE SCALE GENOMIC DNA]</scope>
    <source>
        <strain evidence="6 10">F17-44</strain>
        <strain evidence="7 11">F18-79</strain>
        <strain evidence="8 9">F19-13</strain>
    </source>
</reference>
<accession>A0A5N5UCY8</accession>
<dbReference type="InterPro" id="IPR019533">
    <property type="entry name" value="Peptidase_S26"/>
</dbReference>
<evidence type="ECO:0000313" key="9">
    <source>
        <dbReference type="Proteomes" id="UP000326207"/>
    </source>
</evidence>
<protein>
    <submittedName>
        <fullName evidence="6">S26 family signal peptidase</fullName>
    </submittedName>
</protein>
<evidence type="ECO:0000313" key="6">
    <source>
        <dbReference type="EMBL" id="KAB7515129.1"/>
    </source>
</evidence>
<evidence type="ECO:0000313" key="10">
    <source>
        <dbReference type="Proteomes" id="UP000326302"/>
    </source>
</evidence>
<evidence type="ECO:0000313" key="11">
    <source>
        <dbReference type="Proteomes" id="UP000326865"/>
    </source>
</evidence>
<evidence type="ECO:0000256" key="3">
    <source>
        <dbReference type="ARBA" id="ARBA00022989"/>
    </source>
</evidence>
<evidence type="ECO:0000313" key="8">
    <source>
        <dbReference type="EMBL" id="KAB7517489.1"/>
    </source>
</evidence>
<dbReference type="EMBL" id="QJOW01000003">
    <property type="protein sequence ID" value="KAB7515129.1"/>
    <property type="molecule type" value="Genomic_DNA"/>
</dbReference>
<keyword evidence="2 5" id="KW-0812">Transmembrane</keyword>
<dbReference type="GO" id="GO:0006465">
    <property type="term" value="P:signal peptide processing"/>
    <property type="evidence" value="ECO:0007669"/>
    <property type="project" value="InterPro"/>
</dbReference>
<dbReference type="EMBL" id="QMDY01000004">
    <property type="protein sequence ID" value="KAB7517489.1"/>
    <property type="molecule type" value="Genomic_DNA"/>
</dbReference>
<name>A0A5N5U9S8_9EURY</name>
<dbReference type="RefSeq" id="WP_152120133.1">
    <property type="nucleotide sequence ID" value="NZ_QJOW01000003.1"/>
</dbReference>
<accession>A0A5N5UIM7</accession>
<sequence length="225" mass="24674">MSDESEPEGLREWFHWFRTTDHGAVVYVREMGMSIAAVLLVGLLLFAVSGVWPPMVAVESGSMEPNMNVGDLVFVMDEERFAADAAYAGTGVVTYKDGREVGYSKFSDYGDVIIFRADNGSGTPIIHRARFWVEEGENWYDRTNPDHIGGADNCGDLRNCPAPHAGFITKGDNNPQYDQLGPLTEPVKPSWIVGSAEFGIPKLGYVKLCAIELQTPGRQPKCPVG</sequence>
<dbReference type="Proteomes" id="UP000326207">
    <property type="component" value="Unassembled WGS sequence"/>
</dbReference>
<dbReference type="CDD" id="cd06530">
    <property type="entry name" value="S26_SPase_I"/>
    <property type="match status" value="1"/>
</dbReference>
<evidence type="ECO:0000256" key="5">
    <source>
        <dbReference type="SAM" id="Phobius"/>
    </source>
</evidence>
<dbReference type="SUPFAM" id="SSF51306">
    <property type="entry name" value="LexA/Signal peptidase"/>
    <property type="match status" value="1"/>
</dbReference>
<proteinExistence type="predicted"/>
<dbReference type="PANTHER" id="PTHR10806">
    <property type="entry name" value="SIGNAL PEPTIDASE COMPLEX CATALYTIC SUBUNIT SEC11"/>
    <property type="match status" value="1"/>
</dbReference>
<evidence type="ECO:0000256" key="1">
    <source>
        <dbReference type="ARBA" id="ARBA00004370"/>
    </source>
</evidence>
<dbReference type="GO" id="GO:0016020">
    <property type="term" value="C:membrane"/>
    <property type="evidence" value="ECO:0007669"/>
    <property type="project" value="UniProtKB-SubCell"/>
</dbReference>
<evidence type="ECO:0000256" key="2">
    <source>
        <dbReference type="ARBA" id="ARBA00022692"/>
    </source>
</evidence>
<dbReference type="InterPro" id="IPR036286">
    <property type="entry name" value="LexA/Signal_pep-like_sf"/>
</dbReference>
<dbReference type="PANTHER" id="PTHR10806:SF6">
    <property type="entry name" value="SIGNAL PEPTIDASE COMPLEX CATALYTIC SUBUNIT SEC11"/>
    <property type="match status" value="1"/>
</dbReference>
<dbReference type="EMBL" id="QKKZ01000001">
    <property type="protein sequence ID" value="KAB7516179.1"/>
    <property type="molecule type" value="Genomic_DNA"/>
</dbReference>
<evidence type="ECO:0000256" key="4">
    <source>
        <dbReference type="ARBA" id="ARBA00023136"/>
    </source>
</evidence>
<dbReference type="GO" id="GO:0004252">
    <property type="term" value="F:serine-type endopeptidase activity"/>
    <property type="evidence" value="ECO:0007669"/>
    <property type="project" value="InterPro"/>
</dbReference>
<comment type="caution">
    <text evidence="6">The sequence shown here is derived from an EMBL/GenBank/DDBJ whole genome shotgun (WGS) entry which is preliminary data.</text>
</comment>
<organism evidence="6 10">
    <name type="scientific">Halosegnis rubeus</name>
    <dbReference type="NCBI Taxonomy" id="2212850"/>
    <lineage>
        <taxon>Archaea</taxon>
        <taxon>Methanobacteriati</taxon>
        <taxon>Methanobacteriota</taxon>
        <taxon>Stenosarchaea group</taxon>
        <taxon>Halobacteria</taxon>
        <taxon>Halobacteriales</taxon>
        <taxon>Natronomonadaceae</taxon>
        <taxon>Halosegnis</taxon>
    </lineage>
</organism>
<dbReference type="AlphaFoldDB" id="A0A5N5U9S8"/>
<keyword evidence="4 5" id="KW-0472">Membrane</keyword>
<dbReference type="Proteomes" id="UP000326865">
    <property type="component" value="Unassembled WGS sequence"/>
</dbReference>
<feature type="transmembrane region" description="Helical" evidence="5">
    <location>
        <begin position="35"/>
        <end position="58"/>
    </location>
</feature>
<evidence type="ECO:0000313" key="7">
    <source>
        <dbReference type="EMBL" id="KAB7516179.1"/>
    </source>
</evidence>
<gene>
    <name evidence="7" type="ORF">DM867_03305</name>
    <name evidence="6" type="ORF">DMP03_07710</name>
    <name evidence="8" type="ORF">DP108_07850</name>
</gene>
<keyword evidence="11" id="KW-1185">Reference proteome</keyword>
<dbReference type="InterPro" id="IPR001733">
    <property type="entry name" value="Peptidase_S26B"/>
</dbReference>
<keyword evidence="3 5" id="KW-1133">Transmembrane helix</keyword>